<dbReference type="InterPro" id="IPR052788">
    <property type="entry name" value="RING-type_E3_ligase_ATL"/>
</dbReference>
<keyword evidence="12 15" id="KW-0472">Membrane</keyword>
<evidence type="ECO:0000256" key="7">
    <source>
        <dbReference type="ARBA" id="ARBA00022723"/>
    </source>
</evidence>
<evidence type="ECO:0000256" key="9">
    <source>
        <dbReference type="ARBA" id="ARBA00022786"/>
    </source>
</evidence>
<protein>
    <recommendedName>
        <fullName evidence="4">RING-type E3 ubiquitin transferase</fullName>
        <ecNumber evidence="4">2.3.2.27</ecNumber>
    </recommendedName>
</protein>
<dbReference type="EC" id="2.3.2.27" evidence="4"/>
<feature type="region of interest" description="Disordered" evidence="14">
    <location>
        <begin position="161"/>
        <end position="194"/>
    </location>
</feature>
<keyword evidence="5" id="KW-0808">Transferase</keyword>
<dbReference type="AlphaFoldDB" id="A0AAD8RZH0"/>
<evidence type="ECO:0000313" key="18">
    <source>
        <dbReference type="Proteomes" id="UP001231189"/>
    </source>
</evidence>
<sequence length="194" mass="20187">MPRHLLQESVDRLAAMAEPPASAAGGAGGMHRDTLLIMAAVLCFLLCVVGLALVARWSRLCNPSAFSVDAMAAKAPCKGIKKKALQSLPTVSWAAPEQSEQQQEVPECAICLAEFASGDEVRVLPTCGHGFHAACVDVWLLSSSTCPSCRRALVVSLPPATEPPTTTTCCERPGVAPQDSATGAGASRCRSSAQ</sequence>
<dbReference type="SMART" id="SM00184">
    <property type="entry name" value="RING"/>
    <property type="match status" value="1"/>
</dbReference>
<evidence type="ECO:0000256" key="1">
    <source>
        <dbReference type="ARBA" id="ARBA00000900"/>
    </source>
</evidence>
<keyword evidence="10" id="KW-0862">Zinc</keyword>
<dbReference type="InterPro" id="IPR013083">
    <property type="entry name" value="Znf_RING/FYVE/PHD"/>
</dbReference>
<comment type="pathway">
    <text evidence="3">Protein modification; protein ubiquitination.</text>
</comment>
<evidence type="ECO:0000256" key="6">
    <source>
        <dbReference type="ARBA" id="ARBA00022692"/>
    </source>
</evidence>
<feature type="domain" description="RING-type" evidence="16">
    <location>
        <begin position="108"/>
        <end position="150"/>
    </location>
</feature>
<evidence type="ECO:0000256" key="3">
    <source>
        <dbReference type="ARBA" id="ARBA00004906"/>
    </source>
</evidence>
<dbReference type="PANTHER" id="PTHR45798:SF23">
    <property type="entry name" value="OS09G0554200 PROTEIN"/>
    <property type="match status" value="1"/>
</dbReference>
<gene>
    <name evidence="17" type="ORF">QYE76_007086</name>
</gene>
<feature type="compositionally biased region" description="Low complexity" evidence="14">
    <location>
        <begin position="163"/>
        <end position="173"/>
    </location>
</feature>
<dbReference type="PROSITE" id="PS50089">
    <property type="entry name" value="ZF_RING_2"/>
    <property type="match status" value="1"/>
</dbReference>
<dbReference type="Gene3D" id="3.30.40.10">
    <property type="entry name" value="Zinc/RING finger domain, C3HC4 (zinc finger)"/>
    <property type="match status" value="1"/>
</dbReference>
<feature type="transmembrane region" description="Helical" evidence="15">
    <location>
        <begin position="35"/>
        <end position="55"/>
    </location>
</feature>
<evidence type="ECO:0000259" key="16">
    <source>
        <dbReference type="PROSITE" id="PS50089"/>
    </source>
</evidence>
<keyword evidence="9" id="KW-0833">Ubl conjugation pathway</keyword>
<evidence type="ECO:0000256" key="8">
    <source>
        <dbReference type="ARBA" id="ARBA00022771"/>
    </source>
</evidence>
<dbReference type="GO" id="GO:0016020">
    <property type="term" value="C:membrane"/>
    <property type="evidence" value="ECO:0007669"/>
    <property type="project" value="UniProtKB-SubCell"/>
</dbReference>
<accession>A0AAD8RZH0</accession>
<dbReference type="PANTHER" id="PTHR45798">
    <property type="entry name" value="RING-H2 FINGER PROTEIN ATL61-RELATED-RELATED"/>
    <property type="match status" value="1"/>
</dbReference>
<dbReference type="SUPFAM" id="SSF57850">
    <property type="entry name" value="RING/U-box"/>
    <property type="match status" value="1"/>
</dbReference>
<evidence type="ECO:0000256" key="10">
    <source>
        <dbReference type="ARBA" id="ARBA00022833"/>
    </source>
</evidence>
<dbReference type="EMBL" id="JAUUTY010000005">
    <property type="protein sequence ID" value="KAK1632771.1"/>
    <property type="molecule type" value="Genomic_DNA"/>
</dbReference>
<evidence type="ECO:0000256" key="14">
    <source>
        <dbReference type="SAM" id="MobiDB-lite"/>
    </source>
</evidence>
<dbReference type="InterPro" id="IPR001841">
    <property type="entry name" value="Znf_RING"/>
</dbReference>
<dbReference type="CDD" id="cd16461">
    <property type="entry name" value="RING-H2_EL5-like"/>
    <property type="match status" value="1"/>
</dbReference>
<evidence type="ECO:0000313" key="17">
    <source>
        <dbReference type="EMBL" id="KAK1632771.1"/>
    </source>
</evidence>
<keyword evidence="7" id="KW-0479">Metal-binding</keyword>
<evidence type="ECO:0000256" key="5">
    <source>
        <dbReference type="ARBA" id="ARBA00022679"/>
    </source>
</evidence>
<keyword evidence="11 15" id="KW-1133">Transmembrane helix</keyword>
<keyword evidence="6 15" id="KW-0812">Transmembrane</keyword>
<dbReference type="GO" id="GO:0061630">
    <property type="term" value="F:ubiquitin protein ligase activity"/>
    <property type="evidence" value="ECO:0007669"/>
    <property type="project" value="UniProtKB-EC"/>
</dbReference>
<keyword evidence="8 13" id="KW-0863">Zinc-finger</keyword>
<evidence type="ECO:0000256" key="13">
    <source>
        <dbReference type="PROSITE-ProRule" id="PRU00175"/>
    </source>
</evidence>
<proteinExistence type="predicted"/>
<keyword evidence="18" id="KW-1185">Reference proteome</keyword>
<evidence type="ECO:0000256" key="4">
    <source>
        <dbReference type="ARBA" id="ARBA00012483"/>
    </source>
</evidence>
<evidence type="ECO:0000256" key="11">
    <source>
        <dbReference type="ARBA" id="ARBA00022989"/>
    </source>
</evidence>
<evidence type="ECO:0000256" key="15">
    <source>
        <dbReference type="SAM" id="Phobius"/>
    </source>
</evidence>
<dbReference type="FunFam" id="3.30.40.10:FF:000187">
    <property type="entry name" value="E3 ubiquitin-protein ligase ATL6"/>
    <property type="match status" value="1"/>
</dbReference>
<comment type="catalytic activity">
    <reaction evidence="1">
        <text>S-ubiquitinyl-[E2 ubiquitin-conjugating enzyme]-L-cysteine + [acceptor protein]-L-lysine = [E2 ubiquitin-conjugating enzyme]-L-cysteine + N(6)-ubiquitinyl-[acceptor protein]-L-lysine.</text>
        <dbReference type="EC" id="2.3.2.27"/>
    </reaction>
</comment>
<dbReference type="Proteomes" id="UP001231189">
    <property type="component" value="Unassembled WGS sequence"/>
</dbReference>
<comment type="caution">
    <text evidence="17">The sequence shown here is derived from an EMBL/GenBank/DDBJ whole genome shotgun (WGS) entry which is preliminary data.</text>
</comment>
<evidence type="ECO:0000256" key="2">
    <source>
        <dbReference type="ARBA" id="ARBA00004167"/>
    </source>
</evidence>
<dbReference type="GO" id="GO:0008270">
    <property type="term" value="F:zinc ion binding"/>
    <property type="evidence" value="ECO:0007669"/>
    <property type="project" value="UniProtKB-KW"/>
</dbReference>
<name>A0AAD8RZH0_LOLMU</name>
<dbReference type="Pfam" id="PF13639">
    <property type="entry name" value="zf-RING_2"/>
    <property type="match status" value="1"/>
</dbReference>
<comment type="subcellular location">
    <subcellularLocation>
        <location evidence="2">Membrane</location>
        <topology evidence="2">Single-pass membrane protein</topology>
    </subcellularLocation>
</comment>
<organism evidence="17 18">
    <name type="scientific">Lolium multiflorum</name>
    <name type="common">Italian ryegrass</name>
    <name type="synonym">Lolium perenne subsp. multiflorum</name>
    <dbReference type="NCBI Taxonomy" id="4521"/>
    <lineage>
        <taxon>Eukaryota</taxon>
        <taxon>Viridiplantae</taxon>
        <taxon>Streptophyta</taxon>
        <taxon>Embryophyta</taxon>
        <taxon>Tracheophyta</taxon>
        <taxon>Spermatophyta</taxon>
        <taxon>Magnoliopsida</taxon>
        <taxon>Liliopsida</taxon>
        <taxon>Poales</taxon>
        <taxon>Poaceae</taxon>
        <taxon>BOP clade</taxon>
        <taxon>Pooideae</taxon>
        <taxon>Poodae</taxon>
        <taxon>Poeae</taxon>
        <taxon>Poeae Chloroplast Group 2 (Poeae type)</taxon>
        <taxon>Loliodinae</taxon>
        <taxon>Loliinae</taxon>
        <taxon>Lolium</taxon>
    </lineage>
</organism>
<reference evidence="17" key="1">
    <citation type="submission" date="2023-07" db="EMBL/GenBank/DDBJ databases">
        <title>A chromosome-level genome assembly of Lolium multiflorum.</title>
        <authorList>
            <person name="Chen Y."/>
            <person name="Copetti D."/>
            <person name="Kolliker R."/>
            <person name="Studer B."/>
        </authorList>
    </citation>
    <scope>NUCLEOTIDE SEQUENCE</scope>
    <source>
        <strain evidence="17">02402/16</strain>
        <tissue evidence="17">Leaf</tissue>
    </source>
</reference>
<evidence type="ECO:0000256" key="12">
    <source>
        <dbReference type="ARBA" id="ARBA00023136"/>
    </source>
</evidence>